<proteinExistence type="predicted"/>
<dbReference type="AlphaFoldDB" id="A0A4V2S5D9"/>
<dbReference type="PANTHER" id="PTHR43861:SF1">
    <property type="entry name" value="TRANS-ACONITATE 2-METHYLTRANSFERASE"/>
    <property type="match status" value="1"/>
</dbReference>
<keyword evidence="2" id="KW-0489">Methyltransferase</keyword>
<dbReference type="EMBL" id="SLWR01000001">
    <property type="protein sequence ID" value="TCO51750.1"/>
    <property type="molecule type" value="Genomic_DNA"/>
</dbReference>
<keyword evidence="3" id="KW-1185">Reference proteome</keyword>
<evidence type="ECO:0000313" key="2">
    <source>
        <dbReference type="EMBL" id="TCO51750.1"/>
    </source>
</evidence>
<comment type="caution">
    <text evidence="2">The sequence shown here is derived from an EMBL/GenBank/DDBJ whole genome shotgun (WGS) entry which is preliminary data.</text>
</comment>
<dbReference type="GO" id="GO:0008757">
    <property type="term" value="F:S-adenosylmethionine-dependent methyltransferase activity"/>
    <property type="evidence" value="ECO:0007669"/>
    <property type="project" value="InterPro"/>
</dbReference>
<protein>
    <submittedName>
        <fullName evidence="2">Methyltransferase family protein</fullName>
    </submittedName>
</protein>
<organism evidence="2 3">
    <name type="scientific">Kribbella antiqua</name>
    <dbReference type="NCBI Taxonomy" id="2512217"/>
    <lineage>
        <taxon>Bacteria</taxon>
        <taxon>Bacillati</taxon>
        <taxon>Actinomycetota</taxon>
        <taxon>Actinomycetes</taxon>
        <taxon>Propionibacteriales</taxon>
        <taxon>Kribbellaceae</taxon>
        <taxon>Kribbella</taxon>
    </lineage>
</organism>
<dbReference type="CDD" id="cd02440">
    <property type="entry name" value="AdoMet_MTases"/>
    <property type="match status" value="1"/>
</dbReference>
<name>A0A4V2S5D9_9ACTN</name>
<dbReference type="InterPro" id="IPR029063">
    <property type="entry name" value="SAM-dependent_MTases_sf"/>
</dbReference>
<sequence>MVDYNGRLGAVYAAGRRMAAAEVQRWTQALAEHLPAERPLSILDLGSGTGRLTPGLADEFGGPVYGVEPSDRMRGVAEENAVHPQVTYLQGSAEDIPLPEASVDGVLMFLSFHHFPDQLRGLTEVCRVLKPGGVAFLRSQFADVMPDLFWYDYFPSAREVDAAMYLSVPETQNLARRAGLVPDATPVWVFAEKPRTLLETYDRIKLRALSTFEHLPESELDPGFERFAADAERDPDKPMPVHPGAILLLRRPTTP</sequence>
<dbReference type="InterPro" id="IPR013216">
    <property type="entry name" value="Methyltransf_11"/>
</dbReference>
<gene>
    <name evidence="2" type="ORF">EV646_101744</name>
</gene>
<keyword evidence="2" id="KW-0808">Transferase</keyword>
<dbReference type="PANTHER" id="PTHR43861">
    <property type="entry name" value="TRANS-ACONITATE 2-METHYLTRANSFERASE-RELATED"/>
    <property type="match status" value="1"/>
</dbReference>
<evidence type="ECO:0000313" key="3">
    <source>
        <dbReference type="Proteomes" id="UP000295573"/>
    </source>
</evidence>
<evidence type="ECO:0000259" key="1">
    <source>
        <dbReference type="Pfam" id="PF08241"/>
    </source>
</evidence>
<dbReference type="Proteomes" id="UP000295573">
    <property type="component" value="Unassembled WGS sequence"/>
</dbReference>
<dbReference type="GO" id="GO:0032259">
    <property type="term" value="P:methylation"/>
    <property type="evidence" value="ECO:0007669"/>
    <property type="project" value="UniProtKB-KW"/>
</dbReference>
<accession>A0A4V2S5D9</accession>
<dbReference type="Gene3D" id="3.40.50.150">
    <property type="entry name" value="Vaccinia Virus protein VP39"/>
    <property type="match status" value="1"/>
</dbReference>
<reference evidence="2 3" key="1">
    <citation type="journal article" date="2015" name="Stand. Genomic Sci.">
        <title>Genomic Encyclopedia of Bacterial and Archaeal Type Strains, Phase III: the genomes of soil and plant-associated and newly described type strains.</title>
        <authorList>
            <person name="Whitman W.B."/>
            <person name="Woyke T."/>
            <person name="Klenk H.P."/>
            <person name="Zhou Y."/>
            <person name="Lilburn T.G."/>
            <person name="Beck B.J."/>
            <person name="De Vos P."/>
            <person name="Vandamme P."/>
            <person name="Eisen J.A."/>
            <person name="Garrity G."/>
            <person name="Hugenholtz P."/>
            <person name="Kyrpides N.C."/>
        </authorList>
    </citation>
    <scope>NUCLEOTIDE SEQUENCE [LARGE SCALE GENOMIC DNA]</scope>
    <source>
        <strain evidence="2 3">VKM Ac-2541</strain>
    </source>
</reference>
<dbReference type="OrthoDB" id="65624at2"/>
<dbReference type="RefSeq" id="WP_132143825.1">
    <property type="nucleotide sequence ID" value="NZ_SLWR01000001.1"/>
</dbReference>
<dbReference type="Pfam" id="PF08241">
    <property type="entry name" value="Methyltransf_11"/>
    <property type="match status" value="1"/>
</dbReference>
<feature type="domain" description="Methyltransferase type 11" evidence="1">
    <location>
        <begin position="43"/>
        <end position="136"/>
    </location>
</feature>
<dbReference type="SUPFAM" id="SSF53335">
    <property type="entry name" value="S-adenosyl-L-methionine-dependent methyltransferases"/>
    <property type="match status" value="1"/>
</dbReference>